<dbReference type="InterPro" id="IPR000014">
    <property type="entry name" value="PAS"/>
</dbReference>
<dbReference type="STRING" id="1123350.SAMN02744040_01496"/>
<dbReference type="Pfam" id="PF04060">
    <property type="entry name" value="FeS"/>
    <property type="match status" value="1"/>
</dbReference>
<dbReference type="InterPro" id="IPR050340">
    <property type="entry name" value="Cytosolic_Fe-S_CAF"/>
</dbReference>
<evidence type="ECO:0000256" key="3">
    <source>
        <dbReference type="ARBA" id="ARBA00023004"/>
    </source>
</evidence>
<keyword evidence="1" id="KW-0004">4Fe-4S</keyword>
<accession>A0A1M5RSJ2</accession>
<keyword evidence="4" id="KW-0411">Iron-sulfur</keyword>
<feature type="domain" description="4Fe-4S" evidence="6">
    <location>
        <begin position="354"/>
        <end position="415"/>
    </location>
</feature>
<gene>
    <name evidence="7" type="ORF">SAMN02744040_01496</name>
</gene>
<dbReference type="GO" id="GO:0051539">
    <property type="term" value="F:4 iron, 4 sulfur cluster binding"/>
    <property type="evidence" value="ECO:0007669"/>
    <property type="project" value="UniProtKB-KW"/>
</dbReference>
<dbReference type="PROSITE" id="PS51379">
    <property type="entry name" value="4FE4S_FER_2"/>
    <property type="match status" value="2"/>
</dbReference>
<dbReference type="InterPro" id="IPR004108">
    <property type="entry name" value="Fe_hydrogenase_lsu_C"/>
</dbReference>
<evidence type="ECO:0000313" key="7">
    <source>
        <dbReference type="EMBL" id="SHH29121.1"/>
    </source>
</evidence>
<dbReference type="PROSITE" id="PS00198">
    <property type="entry name" value="4FE4S_FER_1"/>
    <property type="match status" value="1"/>
</dbReference>
<sequence length="570" mass="65688">MKNILNFSNVNCKHCYKCIRNCPVKAIKMENDKAYIVEDLCIGCGICFKVCPQDSKKIKLDLGQVKEYIKLGYKVVASIAPSFIADLEGIDYKKFVMALRKVGFYKVEETIVGAKIVIDMYKKYINNNNQKIYISSCCPTVNYFITKYHGEISKYLIPVQSPMIAHGKYLKKKYGEDIKVVFIGPCISKKYEALDFENRGVIDRILTFEECFNLIKDFKININSLNESDFDNEPLGDICLFPVEEGINVGLNDMEKINVSGMDNVKELIESIKNGELENVFIELNSCSGSCVGGIGFKNKKGIFYRKAKVKEYTKKRVLHETFLNEVKSVFKDIDLYKEFKEEKLKFKYPEEYEIRDILISMGKKTIKDELNCGACGYNTCREKAIAVYRGLAELHMCMPYMKDRVEALSNVIFEVTPNYIVIIGEDFKIIDINNSMASVINKERKELIGEYIGDYIDINDFIDVLCNKNSILSKKIKWKEYNKDIIENMIYLKEHRAIIGIYSDITKEENQKRKFREVRINTINTAQDVIEKQMRVAQEIASLLGETTAETKVILTRLKELVMKGDEED</sequence>
<dbReference type="InterPro" id="IPR017900">
    <property type="entry name" value="4Fe4S_Fe_S_CS"/>
</dbReference>
<proteinExistence type="predicted"/>
<dbReference type="SMART" id="SM00091">
    <property type="entry name" value="PAS"/>
    <property type="match status" value="1"/>
</dbReference>
<feature type="domain" description="4Fe-4S ferredoxin-type" evidence="5">
    <location>
        <begin position="1"/>
        <end position="31"/>
    </location>
</feature>
<dbReference type="SUPFAM" id="SSF53920">
    <property type="entry name" value="Fe-only hydrogenase"/>
    <property type="match status" value="1"/>
</dbReference>
<dbReference type="AlphaFoldDB" id="A0A1M5RSJ2"/>
<dbReference type="OrthoDB" id="9798098at2"/>
<dbReference type="CDD" id="cd00130">
    <property type="entry name" value="PAS"/>
    <property type="match status" value="1"/>
</dbReference>
<reference evidence="8" key="1">
    <citation type="submission" date="2016-11" db="EMBL/GenBank/DDBJ databases">
        <authorList>
            <person name="Varghese N."/>
            <person name="Submissions S."/>
        </authorList>
    </citation>
    <scope>NUCLEOTIDE SEQUENCE [LARGE SCALE GENOMIC DNA]</scope>
    <source>
        <strain evidence="8">DSM 15285</strain>
    </source>
</reference>
<dbReference type="PANTHER" id="PTHR11615">
    <property type="entry name" value="NITRATE, FORMATE, IRON DEHYDROGENASE"/>
    <property type="match status" value="1"/>
</dbReference>
<dbReference type="InterPro" id="IPR007202">
    <property type="entry name" value="4Fe-4S_dom"/>
</dbReference>
<evidence type="ECO:0000256" key="4">
    <source>
        <dbReference type="ARBA" id="ARBA00023014"/>
    </source>
</evidence>
<dbReference type="SUPFAM" id="SSF54862">
    <property type="entry name" value="4Fe-4S ferredoxins"/>
    <property type="match status" value="1"/>
</dbReference>
<dbReference type="Gene3D" id="1.10.15.40">
    <property type="entry name" value="Electron transport complex subunit B, putative Fe-S cluster"/>
    <property type="match status" value="1"/>
</dbReference>
<dbReference type="EMBL" id="FQXH01000014">
    <property type="protein sequence ID" value="SHH29121.1"/>
    <property type="molecule type" value="Genomic_DNA"/>
</dbReference>
<evidence type="ECO:0000259" key="5">
    <source>
        <dbReference type="PROSITE" id="PS51379"/>
    </source>
</evidence>
<dbReference type="SUPFAM" id="SSF55785">
    <property type="entry name" value="PYP-like sensor domain (PAS domain)"/>
    <property type="match status" value="1"/>
</dbReference>
<dbReference type="PROSITE" id="PS51656">
    <property type="entry name" value="4FE4S"/>
    <property type="match status" value="1"/>
</dbReference>
<dbReference type="InterPro" id="IPR009016">
    <property type="entry name" value="Fe_hydrogenase"/>
</dbReference>
<dbReference type="InterPro" id="IPR035965">
    <property type="entry name" value="PAS-like_dom_sf"/>
</dbReference>
<protein>
    <submittedName>
        <fullName evidence="7">Iron only hydrogenase large subunit, C-terminal domain</fullName>
    </submittedName>
</protein>
<dbReference type="Pfam" id="PF02906">
    <property type="entry name" value="Fe_hyd_lg_C"/>
    <property type="match status" value="2"/>
</dbReference>
<keyword evidence="3" id="KW-0408">Iron</keyword>
<dbReference type="Proteomes" id="UP000242520">
    <property type="component" value="Unassembled WGS sequence"/>
</dbReference>
<evidence type="ECO:0000256" key="1">
    <source>
        <dbReference type="ARBA" id="ARBA00022485"/>
    </source>
</evidence>
<organism evidence="7 8">
    <name type="scientific">Tepidibacter thalassicus DSM 15285</name>
    <dbReference type="NCBI Taxonomy" id="1123350"/>
    <lineage>
        <taxon>Bacteria</taxon>
        <taxon>Bacillati</taxon>
        <taxon>Bacillota</taxon>
        <taxon>Clostridia</taxon>
        <taxon>Peptostreptococcales</taxon>
        <taxon>Peptostreptococcaceae</taxon>
        <taxon>Tepidibacter</taxon>
    </lineage>
</organism>
<dbReference type="Gene3D" id="3.30.70.20">
    <property type="match status" value="1"/>
</dbReference>
<dbReference type="GO" id="GO:0046872">
    <property type="term" value="F:metal ion binding"/>
    <property type="evidence" value="ECO:0007669"/>
    <property type="project" value="UniProtKB-KW"/>
</dbReference>
<dbReference type="InterPro" id="IPR017896">
    <property type="entry name" value="4Fe4S_Fe-S-bd"/>
</dbReference>
<name>A0A1M5RSJ2_9FIRM</name>
<keyword evidence="2" id="KW-0479">Metal-binding</keyword>
<feature type="domain" description="4Fe-4S ferredoxin-type" evidence="5">
    <location>
        <begin position="32"/>
        <end position="61"/>
    </location>
</feature>
<evidence type="ECO:0000259" key="6">
    <source>
        <dbReference type="PROSITE" id="PS51656"/>
    </source>
</evidence>
<dbReference type="Pfam" id="PF12838">
    <property type="entry name" value="Fer4_7"/>
    <property type="match status" value="1"/>
</dbReference>
<keyword evidence="8" id="KW-1185">Reference proteome</keyword>
<evidence type="ECO:0000313" key="8">
    <source>
        <dbReference type="Proteomes" id="UP000242520"/>
    </source>
</evidence>
<evidence type="ECO:0000256" key="2">
    <source>
        <dbReference type="ARBA" id="ARBA00022723"/>
    </source>
</evidence>
<dbReference type="RefSeq" id="WP_072725173.1">
    <property type="nucleotide sequence ID" value="NZ_FQXH01000014.1"/>
</dbReference>
<dbReference type="Gene3D" id="3.40.950.10">
    <property type="entry name" value="Fe-only Hydrogenase (Larger Subunit), Chain L, domain 3"/>
    <property type="match status" value="1"/>
</dbReference>